<name>A0ABV1VVP0_9ACTN</name>
<dbReference type="RefSeq" id="WP_086730047.1">
    <property type="nucleotide sequence ID" value="NZ_MUBM01000370.1"/>
</dbReference>
<proteinExistence type="predicted"/>
<dbReference type="Proteomes" id="UP001458415">
    <property type="component" value="Unassembled WGS sequence"/>
</dbReference>
<accession>A0ABV1VVP0</accession>
<feature type="compositionally biased region" description="Low complexity" evidence="1">
    <location>
        <begin position="62"/>
        <end position="77"/>
    </location>
</feature>
<evidence type="ECO:0000313" key="2">
    <source>
        <dbReference type="EMBL" id="MER6975990.1"/>
    </source>
</evidence>
<sequence>MNGRAGHMQRLLVVLALAAESGQADVEAFIDDIELQDLVVLIANLADLALRGISQPDADLSGGPPCAPGCGPNSPSR</sequence>
<evidence type="ECO:0000313" key="3">
    <source>
        <dbReference type="Proteomes" id="UP001458415"/>
    </source>
</evidence>
<keyword evidence="3" id="KW-1185">Reference proteome</keyword>
<dbReference type="EMBL" id="JBEPCU010000018">
    <property type="protein sequence ID" value="MER6975990.1"/>
    <property type="molecule type" value="Genomic_DNA"/>
</dbReference>
<reference evidence="2 3" key="1">
    <citation type="submission" date="2024-06" db="EMBL/GenBank/DDBJ databases">
        <title>The Natural Products Discovery Center: Release of the First 8490 Sequenced Strains for Exploring Actinobacteria Biosynthetic Diversity.</title>
        <authorList>
            <person name="Kalkreuter E."/>
            <person name="Kautsar S.A."/>
            <person name="Yang D."/>
            <person name="Bader C.D."/>
            <person name="Teijaro C.N."/>
            <person name="Fluegel L."/>
            <person name="Davis C.M."/>
            <person name="Simpson J.R."/>
            <person name="Lauterbach L."/>
            <person name="Steele A.D."/>
            <person name="Gui C."/>
            <person name="Meng S."/>
            <person name="Li G."/>
            <person name="Viehrig K."/>
            <person name="Ye F."/>
            <person name="Su P."/>
            <person name="Kiefer A.F."/>
            <person name="Nichols A."/>
            <person name="Cepeda A.J."/>
            <person name="Yan W."/>
            <person name="Fan B."/>
            <person name="Jiang Y."/>
            <person name="Adhikari A."/>
            <person name="Zheng C.-J."/>
            <person name="Schuster L."/>
            <person name="Cowan T.M."/>
            <person name="Smanski M.J."/>
            <person name="Chevrette M.G."/>
            <person name="De Carvalho L.P.S."/>
            <person name="Shen B."/>
        </authorList>
    </citation>
    <scope>NUCLEOTIDE SEQUENCE [LARGE SCALE GENOMIC DNA]</scope>
    <source>
        <strain evidence="2 3">NPDC000634</strain>
    </source>
</reference>
<comment type="caution">
    <text evidence="2">The sequence shown here is derived from an EMBL/GenBank/DDBJ whole genome shotgun (WGS) entry which is preliminary data.</text>
</comment>
<gene>
    <name evidence="2" type="ORF">ABT317_02770</name>
</gene>
<feature type="region of interest" description="Disordered" evidence="1">
    <location>
        <begin position="55"/>
        <end position="77"/>
    </location>
</feature>
<evidence type="ECO:0000256" key="1">
    <source>
        <dbReference type="SAM" id="MobiDB-lite"/>
    </source>
</evidence>
<organism evidence="2 3">
    <name type="scientific">Streptomyces carpinensis</name>
    <dbReference type="NCBI Taxonomy" id="66369"/>
    <lineage>
        <taxon>Bacteria</taxon>
        <taxon>Bacillati</taxon>
        <taxon>Actinomycetota</taxon>
        <taxon>Actinomycetes</taxon>
        <taxon>Kitasatosporales</taxon>
        <taxon>Streptomycetaceae</taxon>
        <taxon>Streptomyces</taxon>
    </lineage>
</organism>
<protein>
    <submittedName>
        <fullName evidence="2">Uncharacterized protein</fullName>
    </submittedName>
</protein>